<dbReference type="Pfam" id="PF01326">
    <property type="entry name" value="PPDK_N"/>
    <property type="match status" value="1"/>
</dbReference>
<dbReference type="GO" id="GO:0016301">
    <property type="term" value="F:kinase activity"/>
    <property type="evidence" value="ECO:0007669"/>
    <property type="project" value="InterPro"/>
</dbReference>
<dbReference type="Gene3D" id="3.30.1490.20">
    <property type="entry name" value="ATP-grasp fold, A domain"/>
    <property type="match status" value="1"/>
</dbReference>
<feature type="non-terminal residue" evidence="4">
    <location>
        <position position="1"/>
    </location>
</feature>
<comment type="similarity">
    <text evidence="1">Belongs to the PEP-utilizing enzyme family.</text>
</comment>
<evidence type="ECO:0000256" key="1">
    <source>
        <dbReference type="ARBA" id="ARBA00007837"/>
    </source>
</evidence>
<comment type="caution">
    <text evidence="4">The sequence shown here is derived from an EMBL/GenBank/DDBJ whole genome shotgun (WGS) entry which is preliminary data.</text>
</comment>
<dbReference type="SUPFAM" id="SSF56059">
    <property type="entry name" value="Glutathione synthetase ATP-binding domain-like"/>
    <property type="match status" value="1"/>
</dbReference>
<organism evidence="4 5">
    <name type="scientific">Trichonephila clavata</name>
    <name type="common">Joro spider</name>
    <name type="synonym">Nephila clavata</name>
    <dbReference type="NCBI Taxonomy" id="2740835"/>
    <lineage>
        <taxon>Eukaryota</taxon>
        <taxon>Metazoa</taxon>
        <taxon>Ecdysozoa</taxon>
        <taxon>Arthropoda</taxon>
        <taxon>Chelicerata</taxon>
        <taxon>Arachnida</taxon>
        <taxon>Araneae</taxon>
        <taxon>Araneomorphae</taxon>
        <taxon>Entelegynae</taxon>
        <taxon>Araneoidea</taxon>
        <taxon>Nephilidae</taxon>
        <taxon>Trichonephila</taxon>
    </lineage>
</organism>
<dbReference type="GO" id="GO:0005524">
    <property type="term" value="F:ATP binding"/>
    <property type="evidence" value="ECO:0007669"/>
    <property type="project" value="InterPro"/>
</dbReference>
<dbReference type="InterPro" id="IPR008279">
    <property type="entry name" value="PEP-util_enz_mobile_dom"/>
</dbReference>
<dbReference type="Gene3D" id="3.50.30.10">
    <property type="entry name" value="Phosphohistidine domain"/>
    <property type="match status" value="1"/>
</dbReference>
<proteinExistence type="inferred from homology"/>
<dbReference type="EMBL" id="BMAO01036634">
    <property type="protein sequence ID" value="GFR12156.1"/>
    <property type="molecule type" value="Genomic_DNA"/>
</dbReference>
<gene>
    <name evidence="4" type="primary">pps</name>
    <name evidence="4" type="ORF">TNCT_603382</name>
</gene>
<evidence type="ECO:0000313" key="5">
    <source>
        <dbReference type="Proteomes" id="UP000887116"/>
    </source>
</evidence>
<feature type="domain" description="Pyruvate phosphate dikinase AMP/ATP-binding" evidence="3">
    <location>
        <begin position="410"/>
        <end position="728"/>
    </location>
</feature>
<dbReference type="PANTHER" id="PTHR43615:SF1">
    <property type="entry name" value="PPDK_N DOMAIN-CONTAINING PROTEIN"/>
    <property type="match status" value="1"/>
</dbReference>
<name>A0A8X6JM89_TRICU</name>
<sequence length="1297" mass="146029">FIFWCKWVVSYIYIELYRRSTKRRFDVYDLDEDHDPVKATFLPPRIESDIESPLPESQLLHSADEVFFYGVNSKSEYLIARISRGLNGEAEAWIYLKLSNGNVYQLQETSGFQKSGSDKNIFTCGGLQINYLYPMKRWRIFFNGLLRETCDNDVTTNKMVHVKFAVLWIASSDIYDFASDVNSRALALGLAGSKWSHYLPPLEKLYSAMNFYVQTGIITGTIDVEGNDEEQNVYLFGEKVRFLGDASSVKGTDFLHVLGHISKNGRFVHVIKVSIANIVEKLIFGFACSLIGDMKSITDTKSVLKNLSDKDKDENDIEAIFHADDEKFVLKGTLTGKQRIFQSNKGWDGSLTIDCLNFELNSLKGRGLVINGKITKPSKRVMSNAPLYHTTSVIPLVVHFSEKVCQNPDVTGGKGSSLGKLSELSKEFQNFVVPNGVVATTSAYELFISNEILEEIKKLEVVLYSDKVEETKLTCQKVVDKITNSPFPDSVHKAIVSSLKKAFPNKKRDVKFAVRSSATGEDTEQMSAAGQMDTYLGVSGTEEIMTAVKKCWASQFAYIAVQYKRQNGQIINSPMAVVIQQMISSDVAGVLFTCDPLTGNPSVMSITANYGLGESVVSGAEEPDSIEIGRQGEDLIIKNKTIGSKSRRIVMKNDGGTDFEEVSDNEKQACCLTDSMILRLAHLAVKIEKSYGSHRDIEWGFWNNNLYIFQSRPVTSGAGETDHEIEHEFDIPLRIEDEYFTVHNVGEVMPGATSPLSLELISKFFNLGFHRYFFFLDWQKCKRPVYFCRGHGFLWLHGVFYAADLFKNVTDDDASAQANAISVFGRKLEDRELFDIARERYSSKKMNKQIPLKEHLKRFYRMIHGSNSELRRVTKGYKGYCVPTDKCTKSHEIFSQLMYCCTDLTDAFGVHMVCSESTSLWNGVIFSILQNAIGEVNADVYSDFARLITTPSGVESADAPSAIESLAYYIYKEVKPEDFKSMTPDDALQWLETSPSKAGRKYREFLQKHGHRSLREFDVRSLSWESDRKTLIQFLQNIIGSVKSDRKGKEDDNFQKLVAGLKAPLSFKDKLLLRIVLPFSRRGVEDREKSKNVLIKALNEWRKGYRKLAKMMVSEGRIPDEDILFFMNLVEIQELLKTRSPKIISKANHRRRRYPVLNKYIFPELAKGYPKPVNINPKIEISDADNFSMKGIPVSQGVAKGTVRVALDLKEASLLQPGEILVTYCTDIGWSPYFPILGGVVTELGGLISHGAVVSREYGLPCIAGLHGATLHFKTGDYALLDGNKGILQRLSKPEDS</sequence>
<dbReference type="Proteomes" id="UP000887116">
    <property type="component" value="Unassembled WGS sequence"/>
</dbReference>
<reference evidence="4" key="1">
    <citation type="submission" date="2020-07" db="EMBL/GenBank/DDBJ databases">
        <title>Multicomponent nature underlies the extraordinary mechanical properties of spider dragline silk.</title>
        <authorList>
            <person name="Kono N."/>
            <person name="Nakamura H."/>
            <person name="Mori M."/>
            <person name="Yoshida Y."/>
            <person name="Ohtoshi R."/>
            <person name="Malay A.D."/>
            <person name="Moran D.A.P."/>
            <person name="Tomita M."/>
            <person name="Numata K."/>
            <person name="Arakawa K."/>
        </authorList>
    </citation>
    <scope>NUCLEOTIDE SEQUENCE</scope>
</reference>
<dbReference type="InterPro" id="IPR036637">
    <property type="entry name" value="Phosphohistidine_dom_sf"/>
</dbReference>
<feature type="domain" description="PEP-utilising enzyme mobile" evidence="2">
    <location>
        <begin position="1216"/>
        <end position="1286"/>
    </location>
</feature>
<evidence type="ECO:0000259" key="3">
    <source>
        <dbReference type="Pfam" id="PF01326"/>
    </source>
</evidence>
<dbReference type="PANTHER" id="PTHR43615">
    <property type="entry name" value="PHOSPHOENOLPYRUVATE SYNTHASE-RELATED"/>
    <property type="match status" value="1"/>
</dbReference>
<accession>A0A8X6JM89</accession>
<dbReference type="OrthoDB" id="6503891at2759"/>
<dbReference type="SUPFAM" id="SSF52009">
    <property type="entry name" value="Phosphohistidine domain"/>
    <property type="match status" value="1"/>
</dbReference>
<evidence type="ECO:0000313" key="4">
    <source>
        <dbReference type="EMBL" id="GFR12156.1"/>
    </source>
</evidence>
<dbReference type="Pfam" id="PF00391">
    <property type="entry name" value="PEP-utilizers"/>
    <property type="match status" value="1"/>
</dbReference>
<dbReference type="InterPro" id="IPR002192">
    <property type="entry name" value="PPDK_AMP/ATP-bd"/>
</dbReference>
<keyword evidence="5" id="KW-1185">Reference proteome</keyword>
<dbReference type="InterPro" id="IPR051549">
    <property type="entry name" value="PEP_Utilizing_Enz"/>
</dbReference>
<protein>
    <submittedName>
        <fullName evidence="4">Putative phosphoenolpyruvate synthase</fullName>
    </submittedName>
</protein>
<evidence type="ECO:0000259" key="2">
    <source>
        <dbReference type="Pfam" id="PF00391"/>
    </source>
</evidence>
<dbReference type="Gene3D" id="3.30.470.20">
    <property type="entry name" value="ATP-grasp fold, B domain"/>
    <property type="match status" value="1"/>
</dbReference>
<dbReference type="InterPro" id="IPR013815">
    <property type="entry name" value="ATP_grasp_subdomain_1"/>
</dbReference>